<dbReference type="InterPro" id="IPR013785">
    <property type="entry name" value="Aldolase_TIM"/>
</dbReference>
<evidence type="ECO:0000259" key="2">
    <source>
        <dbReference type="Pfam" id="PF03537"/>
    </source>
</evidence>
<dbReference type="Pfam" id="PF03537">
    <property type="entry name" value="Glyco_hydro_114"/>
    <property type="match status" value="1"/>
</dbReference>
<reference evidence="3 4" key="1">
    <citation type="journal article" date="2014" name="Int. J. Syst. Evol. Microbiol.">
        <title>Complete genome sequence of Corynebacterium casei LMG S-19264T (=DSM 44701T), isolated from a smear-ripened cheese.</title>
        <authorList>
            <consortium name="US DOE Joint Genome Institute (JGI-PGF)"/>
            <person name="Walter F."/>
            <person name="Albersmeier A."/>
            <person name="Kalinowski J."/>
            <person name="Ruckert C."/>
        </authorList>
    </citation>
    <scope>NUCLEOTIDE SEQUENCE [LARGE SCALE GENOMIC DNA]</scope>
    <source>
        <strain evidence="3 4">CGMCC 4.7111</strain>
    </source>
</reference>
<comment type="caution">
    <text evidence="3">The sequence shown here is derived from an EMBL/GenBank/DDBJ whole genome shotgun (WGS) entry which is preliminary data.</text>
</comment>
<dbReference type="SUPFAM" id="SSF51445">
    <property type="entry name" value="(Trans)glycosidases"/>
    <property type="match status" value="1"/>
</dbReference>
<dbReference type="EMBL" id="BMMM01000005">
    <property type="protein sequence ID" value="GGN63100.1"/>
    <property type="molecule type" value="Genomic_DNA"/>
</dbReference>
<dbReference type="RefSeq" id="WP_229702976.1">
    <property type="nucleotide sequence ID" value="NZ_BMMM01000005.1"/>
</dbReference>
<dbReference type="Gene3D" id="3.20.20.70">
    <property type="entry name" value="Aldolase class I"/>
    <property type="match status" value="1"/>
</dbReference>
<name>A0A918D392_9ACTN</name>
<protein>
    <recommendedName>
        <fullName evidence="2">Glycoside-hydrolase family GH114 TIM-barrel domain-containing protein</fullName>
    </recommendedName>
</protein>
<accession>A0A918D392</accession>
<gene>
    <name evidence="3" type="ORF">GCM10011579_031000</name>
</gene>
<feature type="region of interest" description="Disordered" evidence="1">
    <location>
        <begin position="27"/>
        <end position="87"/>
    </location>
</feature>
<dbReference type="AlphaFoldDB" id="A0A918D392"/>
<feature type="compositionally biased region" description="Low complexity" evidence="1">
    <location>
        <begin position="41"/>
        <end position="54"/>
    </location>
</feature>
<dbReference type="PANTHER" id="PTHR35273">
    <property type="entry name" value="ALPHA-1,4 POLYGALACTOSAMINIDASE, PUTATIVE (AFU_ORTHOLOGUE AFUA_3G07890)-RELATED"/>
    <property type="match status" value="1"/>
</dbReference>
<feature type="domain" description="Glycoside-hydrolase family GH114 TIM-barrel" evidence="2">
    <location>
        <begin position="91"/>
        <end position="288"/>
    </location>
</feature>
<evidence type="ECO:0000256" key="1">
    <source>
        <dbReference type="SAM" id="MobiDB-lite"/>
    </source>
</evidence>
<proteinExistence type="predicted"/>
<dbReference type="PROSITE" id="PS51257">
    <property type="entry name" value="PROKAR_LIPOPROTEIN"/>
    <property type="match status" value="1"/>
</dbReference>
<evidence type="ECO:0000313" key="4">
    <source>
        <dbReference type="Proteomes" id="UP000600365"/>
    </source>
</evidence>
<evidence type="ECO:0000313" key="3">
    <source>
        <dbReference type="EMBL" id="GGN63100.1"/>
    </source>
</evidence>
<dbReference type="PANTHER" id="PTHR35273:SF2">
    <property type="entry name" value="ALPHA-GALACTOSIDASE"/>
    <property type="match status" value="1"/>
</dbReference>
<dbReference type="Proteomes" id="UP000600365">
    <property type="component" value="Unassembled WGS sequence"/>
</dbReference>
<keyword evidence="4" id="KW-1185">Reference proteome</keyword>
<feature type="compositionally biased region" description="Low complexity" evidence="1">
    <location>
        <begin position="61"/>
        <end position="74"/>
    </location>
</feature>
<sequence length="316" mass="33649">MPVKRVSRVGGLGTATVLMALLTLTGCGSDKETGASPPSPSGSSRAPATSSPPSEDTATLSASSAAPAASSKPEPGSPPKGVELPPLHVGFDYQIGGAYPPPPGVRIVSRDRTASPAPGLYNICYVNAFQAQPDERKQWPADLLLRDTQGRVVVDRDWGEALLDIGAPAKRKRVAEQVNRWIDGCADKGFDAVEADNYDSYTRSRHLLTADDATAFITLLSSHAHARHLAIGQKNTVELAGLRARTGLDFAVAEECGEYDECGTYAKAFHDRVVVVEYTDSGLRKARSGFGGRLSIVRRDVTVSTPGSADYVRRTR</sequence>
<dbReference type="InterPro" id="IPR017853">
    <property type="entry name" value="GH"/>
</dbReference>
<dbReference type="InterPro" id="IPR004352">
    <property type="entry name" value="GH114_TIM-barrel"/>
</dbReference>
<organism evidence="3 4">
    <name type="scientific">Streptomyces albiflavescens</name>
    <dbReference type="NCBI Taxonomy" id="1623582"/>
    <lineage>
        <taxon>Bacteria</taxon>
        <taxon>Bacillati</taxon>
        <taxon>Actinomycetota</taxon>
        <taxon>Actinomycetes</taxon>
        <taxon>Kitasatosporales</taxon>
        <taxon>Streptomycetaceae</taxon>
        <taxon>Streptomyces</taxon>
    </lineage>
</organism>